<dbReference type="EC" id="3.7.1.3" evidence="4"/>
<gene>
    <name evidence="5" type="ORF">IAG44_00565</name>
</gene>
<protein>
    <recommendedName>
        <fullName evidence="4">Kynureninase</fullName>
        <ecNumber evidence="4">3.7.1.3</ecNumber>
    </recommendedName>
</protein>
<dbReference type="GO" id="GO:0043420">
    <property type="term" value="P:anthranilate metabolic process"/>
    <property type="evidence" value="ECO:0007669"/>
    <property type="project" value="TreeGrafter"/>
</dbReference>
<dbReference type="GO" id="GO:0008483">
    <property type="term" value="F:transaminase activity"/>
    <property type="evidence" value="ECO:0007669"/>
    <property type="project" value="UniProtKB-KW"/>
</dbReference>
<dbReference type="RefSeq" id="WP_187745153.1">
    <property type="nucleotide sequence ID" value="NZ_CP060828.1"/>
</dbReference>
<comment type="function">
    <text evidence="4">Catalyzes the cleavage of L-kynurenine (L-Kyn) and L-3-hydroxykynurenine (L-3OHKyn) into anthranilic acid (AA) and 3-hydroxyanthranilic acid (3-OHAA), respectively.</text>
</comment>
<dbReference type="GO" id="GO:0019441">
    <property type="term" value="P:L-tryptophan catabolic process to kynurenine"/>
    <property type="evidence" value="ECO:0007669"/>
    <property type="project" value="TreeGrafter"/>
</dbReference>
<evidence type="ECO:0000256" key="4">
    <source>
        <dbReference type="PIRNR" id="PIRNR038800"/>
    </source>
</evidence>
<comment type="similarity">
    <text evidence="4">Belongs to the kynureninase family.</text>
</comment>
<dbReference type="PIRSF" id="PIRSF038800">
    <property type="entry name" value="KYNU"/>
    <property type="match status" value="1"/>
</dbReference>
<keyword evidence="5" id="KW-0808">Transferase</keyword>
<accession>A0A7H0I5P4</accession>
<dbReference type="UniPathway" id="UPA00334">
    <property type="reaction ID" value="UER00455"/>
</dbReference>
<dbReference type="AlphaFoldDB" id="A0A7H0I5P4"/>
<evidence type="ECO:0000313" key="5">
    <source>
        <dbReference type="EMBL" id="QNP68110.1"/>
    </source>
</evidence>
<dbReference type="Gene3D" id="3.40.640.10">
    <property type="entry name" value="Type I PLP-dependent aspartate aminotransferase-like (Major domain)"/>
    <property type="match status" value="1"/>
</dbReference>
<dbReference type="SUPFAM" id="SSF53383">
    <property type="entry name" value="PLP-dependent transferases"/>
    <property type="match status" value="1"/>
</dbReference>
<comment type="cofactor">
    <cofactor evidence="4">
        <name>pyridoxal 5'-phosphate</name>
        <dbReference type="ChEBI" id="CHEBI:597326"/>
    </cofactor>
</comment>
<sequence length="394" mass="42270">MRVGDRADCLALDAADELGALREEFDLPQRPVFLNGNSLGPPPRATWHRLSKVVREQWRADMNSAWWKHGWLDLPRTVGDRVGRLVGAAPGQTVVGESTSVNLFKLLCAALELNPGRRTVLTDAGNFPSDLYIADGVVRHVRPDVRVRRVEAHALAGALDEDTAVVVLSHVDYRTGELLPMREINRRAHAAGSLVLWDLAHSAGVVPVGLDADGTDLAVGCGYKYLNGGPGAPGYLYVAARLLPRVEQPVTGWLGHAEPFAFEAGYRPADGVGRLLTGCPPLLSLVALEEGVRLAGNVDTRLVRAKSLALTGLFAELAERAGAQVVSPRAPQRRGGHVSVRHPDAERIAKGLAGEGFMAEVRVPDLIRVGLSPLSVRYVDVWDAAAALGRVLTA</sequence>
<keyword evidence="1 4" id="KW-0662">Pyridine nucleotide biosynthesis</keyword>
<comment type="pathway">
    <text evidence="4">Amino-acid degradation; L-kynurenine degradation; L-alanine and anthranilate from L-kynurenine: step 1/1.</text>
</comment>
<dbReference type="InterPro" id="IPR010111">
    <property type="entry name" value="Kynureninase"/>
</dbReference>
<dbReference type="GO" id="GO:0009435">
    <property type="term" value="P:NAD+ biosynthetic process"/>
    <property type="evidence" value="ECO:0007669"/>
    <property type="project" value="UniProtKB-UniPathway"/>
</dbReference>
<evidence type="ECO:0000313" key="6">
    <source>
        <dbReference type="Proteomes" id="UP000516052"/>
    </source>
</evidence>
<evidence type="ECO:0000256" key="1">
    <source>
        <dbReference type="ARBA" id="ARBA00022642"/>
    </source>
</evidence>
<dbReference type="InterPro" id="IPR015422">
    <property type="entry name" value="PyrdxlP-dep_Trfase_small"/>
</dbReference>
<comment type="catalytic activity">
    <reaction evidence="4">
        <text>3-hydroxy-L-kynurenine + H2O = 3-hydroxyanthranilate + L-alanine + H(+)</text>
        <dbReference type="Rhea" id="RHEA:25143"/>
        <dbReference type="ChEBI" id="CHEBI:15377"/>
        <dbReference type="ChEBI" id="CHEBI:15378"/>
        <dbReference type="ChEBI" id="CHEBI:36559"/>
        <dbReference type="ChEBI" id="CHEBI:57972"/>
        <dbReference type="ChEBI" id="CHEBI:58125"/>
        <dbReference type="EC" id="3.7.1.3"/>
    </reaction>
</comment>
<dbReference type="Gene3D" id="3.90.1150.10">
    <property type="entry name" value="Aspartate Aminotransferase, domain 1"/>
    <property type="match status" value="1"/>
</dbReference>
<dbReference type="UniPathway" id="UPA00253">
    <property type="reaction ID" value="UER00329"/>
</dbReference>
<comment type="pathway">
    <text evidence="4">Cofactor biosynthesis; NAD(+) biosynthesis; quinolinate from L-kynurenine: step 2/3.</text>
</comment>
<reference evidence="5 6" key="1">
    <citation type="submission" date="2020-08" db="EMBL/GenBank/DDBJ databases">
        <title>A novel species.</title>
        <authorList>
            <person name="Gao J."/>
        </authorList>
    </citation>
    <scope>NUCLEOTIDE SEQUENCE [LARGE SCALE GENOMIC DNA]</scope>
    <source>
        <strain evidence="5 6">CRXT-G-22</strain>
    </source>
</reference>
<comment type="catalytic activity">
    <reaction evidence="4">
        <text>L-kynurenine + H2O = anthranilate + L-alanine + H(+)</text>
        <dbReference type="Rhea" id="RHEA:16813"/>
        <dbReference type="ChEBI" id="CHEBI:15377"/>
        <dbReference type="ChEBI" id="CHEBI:15378"/>
        <dbReference type="ChEBI" id="CHEBI:16567"/>
        <dbReference type="ChEBI" id="CHEBI:57959"/>
        <dbReference type="ChEBI" id="CHEBI:57972"/>
        <dbReference type="EC" id="3.7.1.3"/>
    </reaction>
</comment>
<dbReference type="KEGG" id="sroi:IAG44_00565"/>
<dbReference type="GO" id="GO:0030429">
    <property type="term" value="F:kynureninase activity"/>
    <property type="evidence" value="ECO:0007669"/>
    <property type="project" value="UniProtKB-EC"/>
</dbReference>
<dbReference type="PANTHER" id="PTHR14084">
    <property type="entry name" value="KYNURENINASE"/>
    <property type="match status" value="1"/>
</dbReference>
<dbReference type="PANTHER" id="PTHR14084:SF0">
    <property type="entry name" value="KYNURENINASE"/>
    <property type="match status" value="1"/>
</dbReference>
<keyword evidence="6" id="KW-1185">Reference proteome</keyword>
<organism evidence="5 6">
    <name type="scientific">Streptomyces roseirectus</name>
    <dbReference type="NCBI Taxonomy" id="2768066"/>
    <lineage>
        <taxon>Bacteria</taxon>
        <taxon>Bacillati</taxon>
        <taxon>Actinomycetota</taxon>
        <taxon>Actinomycetes</taxon>
        <taxon>Kitasatosporales</taxon>
        <taxon>Streptomycetaceae</taxon>
        <taxon>Streptomyces</taxon>
    </lineage>
</organism>
<keyword evidence="3 4" id="KW-0663">Pyridoxal phosphate</keyword>
<evidence type="ECO:0000256" key="3">
    <source>
        <dbReference type="ARBA" id="ARBA00022898"/>
    </source>
</evidence>
<dbReference type="Proteomes" id="UP000516052">
    <property type="component" value="Chromosome"/>
</dbReference>
<name>A0A7H0I5P4_9ACTN</name>
<dbReference type="InterPro" id="IPR015424">
    <property type="entry name" value="PyrdxlP-dep_Trfase"/>
</dbReference>
<dbReference type="Pfam" id="PF22580">
    <property type="entry name" value="KYNU_C"/>
    <property type="match status" value="1"/>
</dbReference>
<keyword evidence="2 4" id="KW-0378">Hydrolase</keyword>
<dbReference type="GO" id="GO:0097053">
    <property type="term" value="P:L-kynurenine catabolic process"/>
    <property type="evidence" value="ECO:0007669"/>
    <property type="project" value="UniProtKB-UniPathway"/>
</dbReference>
<dbReference type="EMBL" id="CP060828">
    <property type="protein sequence ID" value="QNP68110.1"/>
    <property type="molecule type" value="Genomic_DNA"/>
</dbReference>
<keyword evidence="5" id="KW-0032">Aminotransferase</keyword>
<dbReference type="GO" id="GO:0005737">
    <property type="term" value="C:cytoplasm"/>
    <property type="evidence" value="ECO:0007669"/>
    <property type="project" value="InterPro"/>
</dbReference>
<proteinExistence type="inferred from homology"/>
<evidence type="ECO:0000256" key="2">
    <source>
        <dbReference type="ARBA" id="ARBA00022801"/>
    </source>
</evidence>
<comment type="subunit">
    <text evidence="4">Homodimer.</text>
</comment>
<dbReference type="InterPro" id="IPR015421">
    <property type="entry name" value="PyrdxlP-dep_Trfase_major"/>
</dbReference>
<dbReference type="GO" id="GO:0030170">
    <property type="term" value="F:pyridoxal phosphate binding"/>
    <property type="evidence" value="ECO:0007669"/>
    <property type="project" value="InterPro"/>
</dbReference>